<dbReference type="InterPro" id="IPR013324">
    <property type="entry name" value="RNA_pol_sigma_r3/r4-like"/>
</dbReference>
<dbReference type="PANTHER" id="PTHR43133">
    <property type="entry name" value="RNA POLYMERASE ECF-TYPE SIGMA FACTO"/>
    <property type="match status" value="1"/>
</dbReference>
<keyword evidence="3" id="KW-0731">Sigma factor</keyword>
<evidence type="ECO:0000256" key="4">
    <source>
        <dbReference type="ARBA" id="ARBA00023163"/>
    </source>
</evidence>
<dbReference type="NCBIfam" id="TIGR02985">
    <property type="entry name" value="Sig70_bacteroi1"/>
    <property type="match status" value="1"/>
</dbReference>
<dbReference type="Gene3D" id="1.10.10.10">
    <property type="entry name" value="Winged helix-like DNA-binding domain superfamily/Winged helix DNA-binding domain"/>
    <property type="match status" value="1"/>
</dbReference>
<dbReference type="InterPro" id="IPR014327">
    <property type="entry name" value="RNA_pol_sigma70_bacteroid"/>
</dbReference>
<reference evidence="8" key="1">
    <citation type="submission" date="2016-10" db="EMBL/GenBank/DDBJ databases">
        <authorList>
            <person name="Varghese N."/>
            <person name="Submissions S."/>
        </authorList>
    </citation>
    <scope>NUCLEOTIDE SEQUENCE [LARGE SCALE GENOMIC DNA]</scope>
    <source>
        <strain evidence="8">DSM 3695</strain>
    </source>
</reference>
<evidence type="ECO:0000256" key="2">
    <source>
        <dbReference type="ARBA" id="ARBA00023015"/>
    </source>
</evidence>
<dbReference type="NCBIfam" id="TIGR02937">
    <property type="entry name" value="sigma70-ECF"/>
    <property type="match status" value="1"/>
</dbReference>
<gene>
    <name evidence="7" type="ORF">SAMN04488122_1385</name>
</gene>
<proteinExistence type="inferred from homology"/>
<evidence type="ECO:0000313" key="7">
    <source>
        <dbReference type="EMBL" id="SEW24890.1"/>
    </source>
</evidence>
<dbReference type="SUPFAM" id="SSF88659">
    <property type="entry name" value="Sigma3 and sigma4 domains of RNA polymerase sigma factors"/>
    <property type="match status" value="1"/>
</dbReference>
<comment type="similarity">
    <text evidence="1">Belongs to the sigma-70 factor family. ECF subfamily.</text>
</comment>
<dbReference type="PANTHER" id="PTHR43133:SF46">
    <property type="entry name" value="RNA POLYMERASE SIGMA-70 FACTOR ECF SUBFAMILY"/>
    <property type="match status" value="1"/>
</dbReference>
<keyword evidence="8" id="KW-1185">Reference proteome</keyword>
<dbReference type="SUPFAM" id="SSF88946">
    <property type="entry name" value="Sigma2 domain of RNA polymerase sigma factors"/>
    <property type="match status" value="1"/>
</dbReference>
<name>A0A1I0QCV9_9BACT</name>
<dbReference type="InterPro" id="IPR036388">
    <property type="entry name" value="WH-like_DNA-bd_sf"/>
</dbReference>
<dbReference type="Pfam" id="PF08281">
    <property type="entry name" value="Sigma70_r4_2"/>
    <property type="match status" value="1"/>
</dbReference>
<evidence type="ECO:0000259" key="5">
    <source>
        <dbReference type="Pfam" id="PF04542"/>
    </source>
</evidence>
<dbReference type="InterPro" id="IPR014284">
    <property type="entry name" value="RNA_pol_sigma-70_dom"/>
</dbReference>
<dbReference type="AlphaFoldDB" id="A0A1I0QCV9"/>
<dbReference type="STRING" id="29529.SAMN04488122_1385"/>
<keyword evidence="2" id="KW-0805">Transcription regulation</keyword>
<feature type="domain" description="RNA polymerase sigma-70 region 2" evidence="5">
    <location>
        <begin position="64"/>
        <end position="131"/>
    </location>
</feature>
<sequence length="235" mass="27367">MFLKDVKGVIFYQQGNTYLYAITSTRFCFSGKRFKYILNTVQLNSEPDLLFRVSQGDEAAFAQLFHTYQHRLGAFVMQLTGSRALAEEIVQEIFIRIWEKREKLSQVEHFHSYLYAVARNYSISFLKKLGRELAQKQAWEISVADTQDQEEDAVLKNYRRIIDQAISELPAQRQKVYLLSRDEGLRQAEIAERMAISLETVKKHMVLALRSIRSYAMAHPEINVLLLILSHPFRG</sequence>
<evidence type="ECO:0000256" key="1">
    <source>
        <dbReference type="ARBA" id="ARBA00010641"/>
    </source>
</evidence>
<dbReference type="GO" id="GO:0016987">
    <property type="term" value="F:sigma factor activity"/>
    <property type="evidence" value="ECO:0007669"/>
    <property type="project" value="UniProtKB-KW"/>
</dbReference>
<dbReference type="OrthoDB" id="799938at2"/>
<dbReference type="GO" id="GO:0003677">
    <property type="term" value="F:DNA binding"/>
    <property type="evidence" value="ECO:0007669"/>
    <property type="project" value="InterPro"/>
</dbReference>
<dbReference type="GO" id="GO:0006352">
    <property type="term" value="P:DNA-templated transcription initiation"/>
    <property type="evidence" value="ECO:0007669"/>
    <property type="project" value="InterPro"/>
</dbReference>
<evidence type="ECO:0000313" key="8">
    <source>
        <dbReference type="Proteomes" id="UP000199310"/>
    </source>
</evidence>
<dbReference type="Gene3D" id="1.10.1740.10">
    <property type="match status" value="1"/>
</dbReference>
<evidence type="ECO:0000259" key="6">
    <source>
        <dbReference type="Pfam" id="PF08281"/>
    </source>
</evidence>
<dbReference type="InterPro" id="IPR007627">
    <property type="entry name" value="RNA_pol_sigma70_r2"/>
</dbReference>
<dbReference type="InterPro" id="IPR039425">
    <property type="entry name" value="RNA_pol_sigma-70-like"/>
</dbReference>
<feature type="domain" description="RNA polymerase sigma factor 70 region 4 type 2" evidence="6">
    <location>
        <begin position="160"/>
        <end position="211"/>
    </location>
</feature>
<protein>
    <submittedName>
        <fullName evidence="7">RNA polymerase sigma-70 factor, ECF subfamily</fullName>
    </submittedName>
</protein>
<dbReference type="InterPro" id="IPR013325">
    <property type="entry name" value="RNA_pol_sigma_r2"/>
</dbReference>
<accession>A0A1I0QCV9</accession>
<dbReference type="Pfam" id="PF04542">
    <property type="entry name" value="Sigma70_r2"/>
    <property type="match status" value="1"/>
</dbReference>
<dbReference type="EMBL" id="FOJG01000001">
    <property type="protein sequence ID" value="SEW24890.1"/>
    <property type="molecule type" value="Genomic_DNA"/>
</dbReference>
<dbReference type="CDD" id="cd06171">
    <property type="entry name" value="Sigma70_r4"/>
    <property type="match status" value="1"/>
</dbReference>
<evidence type="ECO:0000256" key="3">
    <source>
        <dbReference type="ARBA" id="ARBA00023082"/>
    </source>
</evidence>
<dbReference type="InterPro" id="IPR013249">
    <property type="entry name" value="RNA_pol_sigma70_r4_t2"/>
</dbReference>
<keyword evidence="4" id="KW-0804">Transcription</keyword>
<dbReference type="Proteomes" id="UP000199310">
    <property type="component" value="Unassembled WGS sequence"/>
</dbReference>
<organism evidence="7 8">
    <name type="scientific">Chitinophaga arvensicola</name>
    <dbReference type="NCBI Taxonomy" id="29529"/>
    <lineage>
        <taxon>Bacteria</taxon>
        <taxon>Pseudomonadati</taxon>
        <taxon>Bacteroidota</taxon>
        <taxon>Chitinophagia</taxon>
        <taxon>Chitinophagales</taxon>
        <taxon>Chitinophagaceae</taxon>
        <taxon>Chitinophaga</taxon>
    </lineage>
</organism>